<name>A0A386ZGY1_9NOCA</name>
<proteinExistence type="predicted"/>
<dbReference type="EMBL" id="CP032568">
    <property type="protein sequence ID" value="AYF75809.1"/>
    <property type="molecule type" value="Genomic_DNA"/>
</dbReference>
<sequence>MSYRFTGTVQQECDAMSDLNWSASNTVIVAALTTSNGDHELRWEHAVRYLPSVDTPAIHAWLDTHHVLEVIVVPYLRCPPSVLTAPHRAICVPPSEYALFTAALSTALAERSPWRSSAAEIAAAADP</sequence>
<evidence type="ECO:0000313" key="2">
    <source>
        <dbReference type="Proteomes" id="UP000267164"/>
    </source>
</evidence>
<accession>A0A386ZGY1</accession>
<dbReference type="OrthoDB" id="4553455at2"/>
<gene>
    <name evidence="1" type="ORF">D7D52_20390</name>
</gene>
<dbReference type="Proteomes" id="UP000267164">
    <property type="component" value="Chromosome"/>
</dbReference>
<dbReference type="AlphaFoldDB" id="A0A386ZGY1"/>
<reference evidence="1 2" key="1">
    <citation type="submission" date="2018-09" db="EMBL/GenBank/DDBJ databases">
        <title>Nocardia yunnanensis sp. nov., an actinomycete isolated from a soil sample.</title>
        <authorList>
            <person name="Zhang J."/>
        </authorList>
    </citation>
    <scope>NUCLEOTIDE SEQUENCE [LARGE SCALE GENOMIC DNA]</scope>
    <source>
        <strain evidence="1 2">CFHS0054</strain>
    </source>
</reference>
<dbReference type="KEGG" id="nyu:D7D52_20390"/>
<evidence type="ECO:0000313" key="1">
    <source>
        <dbReference type="EMBL" id="AYF75809.1"/>
    </source>
</evidence>
<organism evidence="1 2">
    <name type="scientific">Nocardia yunnanensis</name>
    <dbReference type="NCBI Taxonomy" id="2382165"/>
    <lineage>
        <taxon>Bacteria</taxon>
        <taxon>Bacillati</taxon>
        <taxon>Actinomycetota</taxon>
        <taxon>Actinomycetes</taxon>
        <taxon>Mycobacteriales</taxon>
        <taxon>Nocardiaceae</taxon>
        <taxon>Nocardia</taxon>
    </lineage>
</organism>
<protein>
    <submittedName>
        <fullName evidence="1">Uncharacterized protein</fullName>
    </submittedName>
</protein>
<keyword evidence="2" id="KW-1185">Reference proteome</keyword>